<sequence length="289" mass="29267">MSNTITSQYLRTQTPVDDAQAGNTPPASDIELRIMQDIEQLLADLSVATANGDFDTGSGNTGGGGGGFGSGASNFFQAPAFNLGSASGTSGGTTPATTGTTSAPVMGNSGTPNGQSGSPQQTGSVIPLSTAPQTTALTPEQSKQTADAYVSNLQHDFGLTRDQAAGIVANLWHESGGMNSGINQGGAIGAPSSNMADDNGNGYGIAQWGGSRKQGLIDYAHEHGLDPSSQAANYGYLKQELETSESGAIAAVKNTNSAQAATAAFCDVFEKPSDPEMASRLSHLSEILA</sequence>
<feature type="domain" description="Phage tail lysozyme" evidence="2">
    <location>
        <begin position="151"/>
        <end position="281"/>
    </location>
</feature>
<evidence type="ECO:0000259" key="2">
    <source>
        <dbReference type="Pfam" id="PF18013"/>
    </source>
</evidence>
<keyword evidence="4" id="KW-1185">Reference proteome</keyword>
<reference evidence="3 4" key="1">
    <citation type="submission" date="2023-12" db="EMBL/GenBank/DDBJ databases">
        <title>Genome sequencing and assembly of bacterial species from a model synthetic community.</title>
        <authorList>
            <person name="Hogle S.L."/>
        </authorList>
    </citation>
    <scope>NUCLEOTIDE SEQUENCE [LARGE SCALE GENOMIC DNA]</scope>
    <source>
        <strain evidence="3 4">HAMBI 2494</strain>
    </source>
</reference>
<evidence type="ECO:0000313" key="4">
    <source>
        <dbReference type="Proteomes" id="UP001325479"/>
    </source>
</evidence>
<feature type="compositionally biased region" description="Low complexity" evidence="1">
    <location>
        <begin position="86"/>
        <end position="104"/>
    </location>
</feature>
<organism evidence="3 4">
    <name type="scientific">Paraburkholderia kururiensis</name>
    <dbReference type="NCBI Taxonomy" id="984307"/>
    <lineage>
        <taxon>Bacteria</taxon>
        <taxon>Pseudomonadati</taxon>
        <taxon>Pseudomonadota</taxon>
        <taxon>Betaproteobacteria</taxon>
        <taxon>Burkholderiales</taxon>
        <taxon>Burkholderiaceae</taxon>
        <taxon>Paraburkholderia</taxon>
    </lineage>
</organism>
<gene>
    <name evidence="3" type="ORF">U0042_06185</name>
</gene>
<dbReference type="Proteomes" id="UP001325479">
    <property type="component" value="Chromosome"/>
</dbReference>
<evidence type="ECO:0000313" key="3">
    <source>
        <dbReference type="EMBL" id="WQD79289.1"/>
    </source>
</evidence>
<accession>A0ABZ0WPG0</accession>
<dbReference type="Gene3D" id="1.10.530.10">
    <property type="match status" value="1"/>
</dbReference>
<feature type="region of interest" description="Disordered" evidence="1">
    <location>
        <begin position="86"/>
        <end position="127"/>
    </location>
</feature>
<dbReference type="EMBL" id="CP139965">
    <property type="protein sequence ID" value="WQD79289.1"/>
    <property type="molecule type" value="Genomic_DNA"/>
</dbReference>
<feature type="compositionally biased region" description="Polar residues" evidence="1">
    <location>
        <begin position="108"/>
        <end position="124"/>
    </location>
</feature>
<dbReference type="RefSeq" id="WP_114811704.1">
    <property type="nucleotide sequence ID" value="NZ_CP139965.1"/>
</dbReference>
<dbReference type="Pfam" id="PF18013">
    <property type="entry name" value="Phage_lysozyme2"/>
    <property type="match status" value="1"/>
</dbReference>
<name>A0ABZ0WPG0_9BURK</name>
<evidence type="ECO:0000256" key="1">
    <source>
        <dbReference type="SAM" id="MobiDB-lite"/>
    </source>
</evidence>
<proteinExistence type="predicted"/>
<protein>
    <submittedName>
        <fullName evidence="3">Phage tail tip lysozyme</fullName>
    </submittedName>
</protein>
<dbReference type="InterPro" id="IPR041219">
    <property type="entry name" value="Phage_lysozyme2"/>
</dbReference>
<feature type="region of interest" description="Disordered" evidence="1">
    <location>
        <begin position="1"/>
        <end position="26"/>
    </location>
</feature>